<dbReference type="EMBL" id="LT558120">
    <property type="protein sequence ID" value="SAM80735.1"/>
    <property type="molecule type" value="Genomic_DNA"/>
</dbReference>
<evidence type="ECO:0000256" key="1">
    <source>
        <dbReference type="SAM" id="MobiDB-lite"/>
    </source>
</evidence>
<proteinExistence type="predicted"/>
<name>A0A1K0H1H7_9BASI</name>
<evidence type="ECO:0000313" key="3">
    <source>
        <dbReference type="Proteomes" id="UP000179920"/>
    </source>
</evidence>
<dbReference type="Proteomes" id="UP000179920">
    <property type="component" value="Chromosome IV"/>
</dbReference>
<accession>A0A1K0H1H7</accession>
<feature type="region of interest" description="Disordered" evidence="1">
    <location>
        <begin position="26"/>
        <end position="65"/>
    </location>
</feature>
<organism evidence="2 3">
    <name type="scientific">Ustilago bromivora</name>
    <dbReference type="NCBI Taxonomy" id="307758"/>
    <lineage>
        <taxon>Eukaryota</taxon>
        <taxon>Fungi</taxon>
        <taxon>Dikarya</taxon>
        <taxon>Basidiomycota</taxon>
        <taxon>Ustilaginomycotina</taxon>
        <taxon>Ustilaginomycetes</taxon>
        <taxon>Ustilaginales</taxon>
        <taxon>Ustilaginaceae</taxon>
        <taxon>Ustilago</taxon>
    </lineage>
</organism>
<reference evidence="3" key="1">
    <citation type="submission" date="2016-04" db="EMBL/GenBank/DDBJ databases">
        <authorList>
            <person name="Guldener U."/>
            <person name="Guldener U."/>
        </authorList>
    </citation>
    <scope>NUCLEOTIDE SEQUENCE [LARGE SCALE GENOMIC DNA]</scope>
    <source>
        <strain evidence="3">UB2112</strain>
    </source>
</reference>
<sequence length="93" mass="9900">MYSPTPPGRASLYLCRVHWPGLQLHRHRGVSPTSSECRDPPLHTSSRMPPFATGDGDEPTTAVPPILSSCLAPGALVSPSRSAIGEIHRMGST</sequence>
<dbReference type="AlphaFoldDB" id="A0A1K0H1H7"/>
<gene>
    <name evidence="2" type="ORF">UBRO_02573</name>
</gene>
<protein>
    <submittedName>
        <fullName evidence="2">Uncharacterized protein</fullName>
    </submittedName>
</protein>
<evidence type="ECO:0000313" key="2">
    <source>
        <dbReference type="EMBL" id="SAM80735.1"/>
    </source>
</evidence>
<dbReference type="OrthoDB" id="10329589at2759"/>